<evidence type="ECO:0000313" key="2">
    <source>
        <dbReference type="Proteomes" id="UP001283361"/>
    </source>
</evidence>
<keyword evidence="2" id="KW-1185">Reference proteome</keyword>
<organism evidence="1 2">
    <name type="scientific">Elysia crispata</name>
    <name type="common">lettuce slug</name>
    <dbReference type="NCBI Taxonomy" id="231223"/>
    <lineage>
        <taxon>Eukaryota</taxon>
        <taxon>Metazoa</taxon>
        <taxon>Spiralia</taxon>
        <taxon>Lophotrochozoa</taxon>
        <taxon>Mollusca</taxon>
        <taxon>Gastropoda</taxon>
        <taxon>Heterobranchia</taxon>
        <taxon>Euthyneura</taxon>
        <taxon>Panpulmonata</taxon>
        <taxon>Sacoglossa</taxon>
        <taxon>Placobranchoidea</taxon>
        <taxon>Plakobranchidae</taxon>
        <taxon>Elysia</taxon>
    </lineage>
</organism>
<name>A0AAE1B1C1_9GAST</name>
<dbReference type="Proteomes" id="UP001283361">
    <property type="component" value="Unassembled WGS sequence"/>
</dbReference>
<dbReference type="EMBL" id="JAWDGP010000724">
    <property type="protein sequence ID" value="KAK3798009.1"/>
    <property type="molecule type" value="Genomic_DNA"/>
</dbReference>
<reference evidence="1" key="1">
    <citation type="journal article" date="2023" name="G3 (Bethesda)">
        <title>A reference genome for the long-term kleptoplast-retaining sea slug Elysia crispata morphotype clarki.</title>
        <authorList>
            <person name="Eastman K.E."/>
            <person name="Pendleton A.L."/>
            <person name="Shaikh M.A."/>
            <person name="Suttiyut T."/>
            <person name="Ogas R."/>
            <person name="Tomko P."/>
            <person name="Gavelis G."/>
            <person name="Widhalm J.R."/>
            <person name="Wisecaver J.H."/>
        </authorList>
    </citation>
    <scope>NUCLEOTIDE SEQUENCE</scope>
    <source>
        <strain evidence="1">ECLA1</strain>
    </source>
</reference>
<sequence length="116" mass="13094">MLDKRFPAMVLSGIWLVQDQVLKHADACSGFEINTISTGKGLQRQARQRHCKPFSERVSGPSETVFMVDRDRFKLIAFVGDDRIFEEEAGDLENTSLKVERDAGFFLLRLGKATSD</sequence>
<accession>A0AAE1B1C1</accession>
<proteinExistence type="predicted"/>
<protein>
    <submittedName>
        <fullName evidence="1">Uncharacterized protein</fullName>
    </submittedName>
</protein>
<comment type="caution">
    <text evidence="1">The sequence shown here is derived from an EMBL/GenBank/DDBJ whole genome shotgun (WGS) entry which is preliminary data.</text>
</comment>
<dbReference type="AlphaFoldDB" id="A0AAE1B1C1"/>
<evidence type="ECO:0000313" key="1">
    <source>
        <dbReference type="EMBL" id="KAK3798009.1"/>
    </source>
</evidence>
<gene>
    <name evidence="1" type="ORF">RRG08_034570</name>
</gene>